<sequence>MYIPVEIFVYDTSKIEVEQKFYTHPVVRTQISYKVNISNAGLGNLNAEVFHNDYSYACQIQDISDKEFLIQYVPLDTGIYKLNISFNNELVGGKPFIVDVRSSLTRPTVSLSPSNIKLRLQGPLDAEIGDNVIILVTTDVSLKSPVYALVTCNSKTVPSRVESIDQKSWHVHFKPYITGNYTVNVFHNGAQTDGSSINVQIRNSSGKVLLSGLEQTVLINSTCVIQVHVESVISASITAGVSLGIKQIPLSLNVVNNNLVRIQFIPQEPGLYAVDVRCGNMSVEGMQVDWPKVAQVSGECFNRLRLGELGVFIVHCNGQKGVVKAKAFSMFFIYFYLYTREENMKYYLDLSVGDRIDMQPISFQLKEPCDVLLQFASQLWSKILTSLLTTRLLVTPDRITKVSLGKENGNAICTFQLHEKLGFNIPPNDHIIEVLRHLVDTNTLYLLDPSRRPLNTLKGTVFVGPKGEQVQVKLFPQASGDYSGEFTPTKVGQHRIDITFANVPLKGSPFFTEVYDPSAVKILNVSKEIFVGSETSFEVNLENAGNVPLDIKITTSTGTLVPLKIEDSTSKSLIKKVRFQPNENGILYINAKIGSEAIQGTPFKITVNDARSVTVHGEGLYHAQEDRPANFFIDTKDMQGDLKVRIEGPNSVIKNTLERTNDDLFKVTYIPVEVGFHNISIKWNGKDIDGSPLKAAVTNSERVRVVGGWQSILDVENRMRLLVNEEKKIRFDTAHAGPGSLKADVRDIDGRIPIRLDQQGSLYTVSFTAVREGKYDINVTYDNNLLPNMPLRAIATNVSGQSDHIKVEVYGRGSHEARVNEEAEFTIDGTKAGSGIPSVRLTGTKSDVDIRIKSLENNVYSCSYIPSVPGVYLLSVTWADRQVRGSPFKINVLPAGNASKVVCTGDGLRTGVMGKEIKCLIDTRSAGPGELTAYCQGSSKTAFCRLFDHRDGTFTLYVKPQEAGRHVLTIRYNDEHVPGSPYTLKISGAPDANKVRVSGPGIEHGVLSTFQSRFTCETKGAGAGQLTVKIRGPKGAFRVEMQREHLQDRTIMCRYNPTEHGDYLISVKWSDEHVPGSPFHVHIFERQEELERFSREQNLFRQNWRED</sequence>
<feature type="repeat" description="Filamin" evidence="3">
    <location>
        <begin position="108"/>
        <end position="201"/>
    </location>
</feature>
<gene>
    <name evidence="4" type="ORF">GPM918_LOCUS2027</name>
    <name evidence="5" type="ORF">SRO942_LOCUS2027</name>
</gene>
<feature type="repeat" description="Filamin" evidence="3">
    <location>
        <begin position="987"/>
        <end position="1083"/>
    </location>
</feature>
<dbReference type="SMART" id="SM00557">
    <property type="entry name" value="IG_FLMN"/>
    <property type="match status" value="9"/>
</dbReference>
<evidence type="ECO:0000256" key="1">
    <source>
        <dbReference type="ARBA" id="ARBA00009238"/>
    </source>
</evidence>
<evidence type="ECO:0000313" key="5">
    <source>
        <dbReference type="EMBL" id="CAF3555164.1"/>
    </source>
</evidence>
<dbReference type="SUPFAM" id="SSF81296">
    <property type="entry name" value="E set domains"/>
    <property type="match status" value="9"/>
</dbReference>
<feature type="repeat" description="Filamin" evidence="3">
    <location>
        <begin position="893"/>
        <end position="986"/>
    </location>
</feature>
<dbReference type="AlphaFoldDB" id="A0A813QXC6"/>
<dbReference type="PANTHER" id="PTHR38537">
    <property type="entry name" value="JITTERBUG, ISOFORM N"/>
    <property type="match status" value="1"/>
</dbReference>
<feature type="repeat" description="Filamin" evidence="3">
    <location>
        <begin position="695"/>
        <end position="795"/>
    </location>
</feature>
<evidence type="ECO:0000313" key="4">
    <source>
        <dbReference type="EMBL" id="CAF0772888.1"/>
    </source>
</evidence>
<comment type="caution">
    <text evidence="4">The sequence shown here is derived from an EMBL/GenBank/DDBJ whole genome shotgun (WGS) entry which is preliminary data.</text>
</comment>
<evidence type="ECO:0008006" key="7">
    <source>
        <dbReference type="Google" id="ProtNLM"/>
    </source>
</evidence>
<dbReference type="Proteomes" id="UP000681722">
    <property type="component" value="Unassembled WGS sequence"/>
</dbReference>
<feature type="repeat" description="Filamin" evidence="3">
    <location>
        <begin position="799"/>
        <end position="892"/>
    </location>
</feature>
<keyword evidence="2" id="KW-0677">Repeat</keyword>
<accession>A0A813QXC6</accession>
<dbReference type="PANTHER" id="PTHR38537:SF16">
    <property type="entry name" value="CALPONIN-HOMOLOGY (CH) DOMAIN-CONTAINING PROTEIN"/>
    <property type="match status" value="1"/>
</dbReference>
<feature type="repeat" description="Filamin" evidence="3">
    <location>
        <begin position="464"/>
        <end position="514"/>
    </location>
</feature>
<comment type="similarity">
    <text evidence="1">Belongs to the filamin family.</text>
</comment>
<dbReference type="InterPro" id="IPR014756">
    <property type="entry name" value="Ig_E-set"/>
</dbReference>
<name>A0A813QXC6_9BILA</name>
<feature type="repeat" description="Filamin" evidence="3">
    <location>
        <begin position="605"/>
        <end position="697"/>
    </location>
</feature>
<dbReference type="InterPro" id="IPR017868">
    <property type="entry name" value="Filamin/ABP280_repeat-like"/>
</dbReference>
<dbReference type="Gene3D" id="2.60.40.10">
    <property type="entry name" value="Immunoglobulins"/>
    <property type="match status" value="10"/>
</dbReference>
<dbReference type="FunFam" id="2.60.40.10:FF:001145">
    <property type="entry name" value="Jitterbug, isoform I"/>
    <property type="match status" value="1"/>
</dbReference>
<dbReference type="Pfam" id="PF00630">
    <property type="entry name" value="Filamin"/>
    <property type="match status" value="8"/>
</dbReference>
<dbReference type="OrthoDB" id="18740at2759"/>
<dbReference type="InterPro" id="IPR013783">
    <property type="entry name" value="Ig-like_fold"/>
</dbReference>
<dbReference type="EMBL" id="CAJOBC010000210">
    <property type="protein sequence ID" value="CAF3555164.1"/>
    <property type="molecule type" value="Genomic_DNA"/>
</dbReference>
<dbReference type="Proteomes" id="UP000663829">
    <property type="component" value="Unassembled WGS sequence"/>
</dbReference>
<keyword evidence="6" id="KW-1185">Reference proteome</keyword>
<feature type="repeat" description="Filamin" evidence="3">
    <location>
        <begin position="7"/>
        <end position="100"/>
    </location>
</feature>
<evidence type="ECO:0000313" key="6">
    <source>
        <dbReference type="Proteomes" id="UP000663829"/>
    </source>
</evidence>
<reference evidence="4" key="1">
    <citation type="submission" date="2021-02" db="EMBL/GenBank/DDBJ databases">
        <authorList>
            <person name="Nowell W R."/>
        </authorList>
    </citation>
    <scope>NUCLEOTIDE SEQUENCE</scope>
</reference>
<dbReference type="EMBL" id="CAJNOQ010000210">
    <property type="protein sequence ID" value="CAF0772888.1"/>
    <property type="molecule type" value="Genomic_DNA"/>
</dbReference>
<evidence type="ECO:0000256" key="2">
    <source>
        <dbReference type="ARBA" id="ARBA00022737"/>
    </source>
</evidence>
<dbReference type="PROSITE" id="PS50194">
    <property type="entry name" value="FILAMIN_REPEAT"/>
    <property type="match status" value="9"/>
</dbReference>
<proteinExistence type="inferred from homology"/>
<organism evidence="4 6">
    <name type="scientific">Didymodactylos carnosus</name>
    <dbReference type="NCBI Taxonomy" id="1234261"/>
    <lineage>
        <taxon>Eukaryota</taxon>
        <taxon>Metazoa</taxon>
        <taxon>Spiralia</taxon>
        <taxon>Gnathifera</taxon>
        <taxon>Rotifera</taxon>
        <taxon>Eurotatoria</taxon>
        <taxon>Bdelloidea</taxon>
        <taxon>Philodinida</taxon>
        <taxon>Philodinidae</taxon>
        <taxon>Didymodactylos</taxon>
    </lineage>
</organism>
<feature type="repeat" description="Filamin" evidence="3">
    <location>
        <begin position="512"/>
        <end position="607"/>
    </location>
</feature>
<dbReference type="InterPro" id="IPR044801">
    <property type="entry name" value="Filamin"/>
</dbReference>
<dbReference type="GO" id="GO:0051015">
    <property type="term" value="F:actin filament binding"/>
    <property type="evidence" value="ECO:0007669"/>
    <property type="project" value="InterPro"/>
</dbReference>
<protein>
    <recommendedName>
        <fullName evidence="7">Filamin</fullName>
    </recommendedName>
</protein>
<dbReference type="GO" id="GO:0030036">
    <property type="term" value="P:actin cytoskeleton organization"/>
    <property type="evidence" value="ECO:0007669"/>
    <property type="project" value="InterPro"/>
</dbReference>
<evidence type="ECO:0000256" key="3">
    <source>
        <dbReference type="PROSITE-ProRule" id="PRU00087"/>
    </source>
</evidence>
<dbReference type="InterPro" id="IPR001298">
    <property type="entry name" value="Filamin/ABP280_rpt"/>
</dbReference>